<dbReference type="SUPFAM" id="SSF48452">
    <property type="entry name" value="TPR-like"/>
    <property type="match status" value="2"/>
</dbReference>
<keyword evidence="8" id="KW-1185">Reference proteome</keyword>
<evidence type="ECO:0000313" key="8">
    <source>
        <dbReference type="Proteomes" id="UP001202328"/>
    </source>
</evidence>
<keyword evidence="2" id="KW-0698">rRNA processing</keyword>
<dbReference type="SMART" id="SM00386">
    <property type="entry name" value="HAT"/>
    <property type="match status" value="4"/>
</dbReference>
<keyword evidence="4" id="KW-0539">Nucleus</keyword>
<dbReference type="GO" id="GO:0032040">
    <property type="term" value="C:small-subunit processome"/>
    <property type="evidence" value="ECO:0007669"/>
    <property type="project" value="TreeGrafter"/>
</dbReference>
<evidence type="ECO:0000256" key="4">
    <source>
        <dbReference type="ARBA" id="ARBA00023242"/>
    </source>
</evidence>
<evidence type="ECO:0000256" key="5">
    <source>
        <dbReference type="SAM" id="MobiDB-lite"/>
    </source>
</evidence>
<dbReference type="GO" id="GO:0003723">
    <property type="term" value="F:RNA binding"/>
    <property type="evidence" value="ECO:0007669"/>
    <property type="project" value="TreeGrafter"/>
</dbReference>
<evidence type="ECO:0000256" key="1">
    <source>
        <dbReference type="ARBA" id="ARBA00004604"/>
    </source>
</evidence>
<evidence type="ECO:0000313" key="7">
    <source>
        <dbReference type="EMBL" id="KAI3941902.1"/>
    </source>
</evidence>
<gene>
    <name evidence="7" type="ORF">MKW98_009112</name>
</gene>
<organism evidence="7 8">
    <name type="scientific">Papaver atlanticum</name>
    <dbReference type="NCBI Taxonomy" id="357466"/>
    <lineage>
        <taxon>Eukaryota</taxon>
        <taxon>Viridiplantae</taxon>
        <taxon>Streptophyta</taxon>
        <taxon>Embryophyta</taxon>
        <taxon>Tracheophyta</taxon>
        <taxon>Spermatophyta</taxon>
        <taxon>Magnoliopsida</taxon>
        <taxon>Ranunculales</taxon>
        <taxon>Papaveraceae</taxon>
        <taxon>Papaveroideae</taxon>
        <taxon>Papaver</taxon>
    </lineage>
</organism>
<feature type="compositionally biased region" description="Basic and acidic residues" evidence="5">
    <location>
        <begin position="185"/>
        <end position="210"/>
    </location>
</feature>
<proteinExistence type="predicted"/>
<dbReference type="GO" id="GO:0006364">
    <property type="term" value="P:rRNA processing"/>
    <property type="evidence" value="ECO:0007669"/>
    <property type="project" value="UniProtKB-KW"/>
</dbReference>
<dbReference type="Proteomes" id="UP001202328">
    <property type="component" value="Unassembled WGS sequence"/>
</dbReference>
<feature type="region of interest" description="Disordered" evidence="5">
    <location>
        <begin position="1"/>
        <end position="56"/>
    </location>
</feature>
<dbReference type="InterPro" id="IPR011990">
    <property type="entry name" value="TPR-like_helical_dom_sf"/>
</dbReference>
<keyword evidence="3" id="KW-0677">Repeat</keyword>
<accession>A0AAD4T5J2</accession>
<dbReference type="InterPro" id="IPR003107">
    <property type="entry name" value="HAT"/>
</dbReference>
<dbReference type="PANTHER" id="PTHR23270:SF10">
    <property type="entry name" value="PROTEIN RRP5 HOMOLOG"/>
    <property type="match status" value="1"/>
</dbReference>
<dbReference type="EMBL" id="JAJJMB010004763">
    <property type="protein sequence ID" value="KAI3941902.1"/>
    <property type="molecule type" value="Genomic_DNA"/>
</dbReference>
<evidence type="ECO:0000256" key="2">
    <source>
        <dbReference type="ARBA" id="ARBA00022552"/>
    </source>
</evidence>
<dbReference type="FunFam" id="1.25.40.10:FF:000065">
    <property type="entry name" value="Programmed cell death 11"/>
    <property type="match status" value="1"/>
</dbReference>
<evidence type="ECO:0000256" key="3">
    <source>
        <dbReference type="ARBA" id="ARBA00022737"/>
    </source>
</evidence>
<sequence>MAAPSSKSLKRKTPKTKRKPRDVTKTPDLISQVEDDDVPDIPRGGGSSTLSKMIKNTAEDDDLGSLFGDGIAGKSPGFANRITLKKRKRDKSMETSSLRRAKKMSNCSDLMLNQDPGVDTDNDGSQTLQGNDIPGNLFVDEDCTNEVHPVNVGAESGASSLPLKITLDDIDDSRLDNIENGIIKHVNEEDPESEKNKRPVKNKAKEERELQVSAAEQRLLEKDTPRTADEFEKFVRSSPNSSFVWIKYMAFLIFLSDIGKARSIAERALRMINTREEAEKLNVWVAYINLENEYGNPREEAVTKTFQRALQYCDPKKVHLALLGMYGRTGQHKLANDLLDQMSKKFKHSCKVWLRRVQNLLKQGKDGIQEIVKRALLCIPRHKHIKFISQSAILEFKCGVPDRGRSMFEGMLREYPKRTDLWSVYLDQEIRLGDVDLIRALFERATSLCLPAKKMKFLFKKYLDYEKSFGDEERVEYVKEKAMEFVNSSVP</sequence>
<feature type="domain" description="Pre-mRNA-splicing factor Syf1/CRNKL1-like C-terminal HAT-repeats" evidence="6">
    <location>
        <begin position="240"/>
        <end position="487"/>
    </location>
</feature>
<dbReference type="PANTHER" id="PTHR23270">
    <property type="entry name" value="PROGRAMMED CELL DEATH PROTEIN 11 PRE-RRNA PROCESSING PROTEIN RRP5"/>
    <property type="match status" value="1"/>
</dbReference>
<feature type="compositionally biased region" description="Basic residues" evidence="5">
    <location>
        <begin position="8"/>
        <end position="20"/>
    </location>
</feature>
<dbReference type="AlphaFoldDB" id="A0AAD4T5J2"/>
<feature type="region of interest" description="Disordered" evidence="5">
    <location>
        <begin position="86"/>
        <end position="109"/>
    </location>
</feature>
<feature type="region of interest" description="Disordered" evidence="5">
    <location>
        <begin position="185"/>
        <end position="211"/>
    </location>
</feature>
<name>A0AAD4T5J2_9MAGN</name>
<evidence type="ECO:0000259" key="6">
    <source>
        <dbReference type="Pfam" id="PF23231"/>
    </source>
</evidence>
<comment type="caution">
    <text evidence="7">The sequence shown here is derived from an EMBL/GenBank/DDBJ whole genome shotgun (WGS) entry which is preliminary data.</text>
</comment>
<protein>
    <recommendedName>
        <fullName evidence="6">Pre-mRNA-splicing factor Syf1/CRNKL1-like C-terminal HAT-repeats domain-containing protein</fullName>
    </recommendedName>
</protein>
<dbReference type="Pfam" id="PF23231">
    <property type="entry name" value="HAT_Syf1_CNRKL1_C"/>
    <property type="match status" value="1"/>
</dbReference>
<reference evidence="7" key="1">
    <citation type="submission" date="2022-04" db="EMBL/GenBank/DDBJ databases">
        <title>A functionally conserved STORR gene fusion in Papaver species that diverged 16.8 million years ago.</title>
        <authorList>
            <person name="Catania T."/>
        </authorList>
    </citation>
    <scope>NUCLEOTIDE SEQUENCE</scope>
    <source>
        <strain evidence="7">S-188037</strain>
    </source>
</reference>
<comment type="subcellular location">
    <subcellularLocation>
        <location evidence="1">Nucleus</location>
        <location evidence="1">Nucleolus</location>
    </subcellularLocation>
</comment>
<dbReference type="InterPro" id="IPR055430">
    <property type="entry name" value="HAT_Syf1_CNRKL1_C"/>
</dbReference>
<dbReference type="Gene3D" id="1.25.40.10">
    <property type="entry name" value="Tetratricopeptide repeat domain"/>
    <property type="match status" value="2"/>
</dbReference>
<dbReference type="InterPro" id="IPR045209">
    <property type="entry name" value="Rrp5"/>
</dbReference>